<gene>
    <name evidence="13" type="ORF">HHL14_18410</name>
</gene>
<accession>A0A7X9ZZD7</accession>
<dbReference type="AlphaFoldDB" id="A0A7X9ZZD7"/>
<dbReference type="InterPro" id="IPR040603">
    <property type="entry name" value="FAN1_SAP_bact"/>
</dbReference>
<comment type="similarity">
    <text evidence="4">Belongs to the FAN1 family.</text>
</comment>
<dbReference type="EC" id="3.1.4.1" evidence="5"/>
<proteinExistence type="inferred from homology"/>
<evidence type="ECO:0000256" key="5">
    <source>
        <dbReference type="ARBA" id="ARBA00012029"/>
    </source>
</evidence>
<sequence>MATDARPAFRSDVPRSDVPYYLANFERALEWLAARYDDLLDDQELAFLTRFAALPQASRALLVRMLMRQGTLFRASRLVYDEIGCPLQAALPLASYGWIDTGPLLSLDELFALSTRAQLLEIFAADIARIAGAKALRKPELLATLRALHESENESGSDDKTACAPRSLAQWHSATTDHVLHVAIAPLCERLRLMFFGNLQQDWSEFVLADLGVFQYEKVAFEPSSRAFQQRVDVDVYLALHACREALDWLPRDDDASALHELIATVRAIDTANPWLETRRAKLLFGIGQDCERRQQWSTALAVYEACAWPGARHRRIRVLERSERCDDAFALAAQAAATPESEEEAQRVARMLPRLRRKCGEPVARAVAARPVQRSTLVLPKPDAPLAVEYVVRDYLGSETAPVHYVENALINSLFGLLCWEPVFAALPGAFFHPFQRGPADLHAPDFHARRAAQFAVCLAQLDSGVYRETILRHLRDKAGMQSPFVFWGLLSPELVALALDCLPAAHLKLWFERLLRDIRGNRSGLPDLIRFWPAERRYELIEVKGPGDRLQDNQIRWLSYCAQHGMPVRVVDVRWAGHDQETEANPDTDVDVHLDTSAETERTA</sequence>
<evidence type="ECO:0000256" key="4">
    <source>
        <dbReference type="ARBA" id="ARBA00005533"/>
    </source>
</evidence>
<dbReference type="InterPro" id="IPR014883">
    <property type="entry name" value="VRR_NUC"/>
</dbReference>
<dbReference type="Pfam" id="PF08774">
    <property type="entry name" value="VRR_NUC"/>
    <property type="match status" value="1"/>
</dbReference>
<evidence type="ECO:0000256" key="7">
    <source>
        <dbReference type="ARBA" id="ARBA00022723"/>
    </source>
</evidence>
<feature type="region of interest" description="Disordered" evidence="11">
    <location>
        <begin position="583"/>
        <end position="606"/>
    </location>
</feature>
<evidence type="ECO:0000256" key="10">
    <source>
        <dbReference type="ARBA" id="ARBA00023211"/>
    </source>
</evidence>
<organism evidence="13 14">
    <name type="scientific">Paraburkholderia antibiotica</name>
    <dbReference type="NCBI Taxonomy" id="2728839"/>
    <lineage>
        <taxon>Bacteria</taxon>
        <taxon>Pseudomonadati</taxon>
        <taxon>Pseudomonadota</taxon>
        <taxon>Betaproteobacteria</taxon>
        <taxon>Burkholderiales</taxon>
        <taxon>Burkholderiaceae</taxon>
        <taxon>Paraburkholderia</taxon>
    </lineage>
</organism>
<keyword evidence="6" id="KW-0540">Nuclease</keyword>
<evidence type="ECO:0000259" key="12">
    <source>
        <dbReference type="SMART" id="SM00990"/>
    </source>
</evidence>
<dbReference type="GO" id="GO:0004528">
    <property type="term" value="F:phosphodiesterase I activity"/>
    <property type="evidence" value="ECO:0007669"/>
    <property type="project" value="UniProtKB-EC"/>
</dbReference>
<evidence type="ECO:0000313" key="13">
    <source>
        <dbReference type="EMBL" id="NML32800.1"/>
    </source>
</evidence>
<evidence type="ECO:0000256" key="9">
    <source>
        <dbReference type="ARBA" id="ARBA00022842"/>
    </source>
</evidence>
<comment type="cofactor">
    <cofactor evidence="3">
        <name>Mg(2+)</name>
        <dbReference type="ChEBI" id="CHEBI:18420"/>
    </cofactor>
</comment>
<dbReference type="PANTHER" id="PTHR15749">
    <property type="entry name" value="FANCONI-ASSOCIATED NUCLEASE 1"/>
    <property type="match status" value="1"/>
</dbReference>
<keyword evidence="9" id="KW-0460">Magnesium</keyword>
<dbReference type="InterPro" id="IPR033315">
    <property type="entry name" value="Fan1-like"/>
</dbReference>
<keyword evidence="14" id="KW-1185">Reference proteome</keyword>
<dbReference type="InterPro" id="IPR011856">
    <property type="entry name" value="tRNA_endonuc-like_dom_sf"/>
</dbReference>
<comment type="caution">
    <text evidence="13">The sequence shown here is derived from an EMBL/GenBank/DDBJ whole genome shotgun (WGS) entry which is preliminary data.</text>
</comment>
<dbReference type="Pfam" id="PF21315">
    <property type="entry name" value="FAN1_HTH"/>
    <property type="match status" value="1"/>
</dbReference>
<protein>
    <recommendedName>
        <fullName evidence="5">phosphodiesterase I</fullName>
        <ecNumber evidence="5">3.1.4.1</ecNumber>
    </recommendedName>
</protein>
<evidence type="ECO:0000256" key="2">
    <source>
        <dbReference type="ARBA" id="ARBA00001936"/>
    </source>
</evidence>
<dbReference type="Proteomes" id="UP000583127">
    <property type="component" value="Unassembled WGS sequence"/>
</dbReference>
<dbReference type="GO" id="GO:0046872">
    <property type="term" value="F:metal ion binding"/>
    <property type="evidence" value="ECO:0007669"/>
    <property type="project" value="UniProtKB-KW"/>
</dbReference>
<evidence type="ECO:0000256" key="8">
    <source>
        <dbReference type="ARBA" id="ARBA00022801"/>
    </source>
</evidence>
<comment type="cofactor">
    <cofactor evidence="2">
        <name>Mn(2+)</name>
        <dbReference type="ChEBI" id="CHEBI:29035"/>
    </cofactor>
</comment>
<evidence type="ECO:0000313" key="14">
    <source>
        <dbReference type="Proteomes" id="UP000583127"/>
    </source>
</evidence>
<dbReference type="EMBL" id="JABBFZ010000011">
    <property type="protein sequence ID" value="NML32800.1"/>
    <property type="molecule type" value="Genomic_DNA"/>
</dbReference>
<dbReference type="GO" id="GO:0036297">
    <property type="term" value="P:interstrand cross-link repair"/>
    <property type="evidence" value="ECO:0007669"/>
    <property type="project" value="InterPro"/>
</dbReference>
<evidence type="ECO:0000256" key="6">
    <source>
        <dbReference type="ARBA" id="ARBA00022722"/>
    </source>
</evidence>
<dbReference type="GO" id="GO:0003676">
    <property type="term" value="F:nucleic acid binding"/>
    <property type="evidence" value="ECO:0007669"/>
    <property type="project" value="InterPro"/>
</dbReference>
<keyword evidence="8" id="KW-0378">Hydrolase</keyword>
<feature type="domain" description="VRR-NUC" evidence="12">
    <location>
        <begin position="463"/>
        <end position="577"/>
    </location>
</feature>
<dbReference type="Pfam" id="PF18081">
    <property type="entry name" value="FANC_SAP"/>
    <property type="match status" value="1"/>
</dbReference>
<dbReference type="Gene3D" id="3.40.1350.10">
    <property type="match status" value="1"/>
</dbReference>
<evidence type="ECO:0000256" key="11">
    <source>
        <dbReference type="SAM" id="MobiDB-lite"/>
    </source>
</evidence>
<feature type="compositionally biased region" description="Basic and acidic residues" evidence="11">
    <location>
        <begin position="592"/>
        <end position="606"/>
    </location>
</feature>
<name>A0A7X9ZZD7_9BURK</name>
<keyword evidence="10" id="KW-0464">Manganese</keyword>
<dbReference type="InterPro" id="IPR049125">
    <property type="entry name" value="FAN1-like_WH"/>
</dbReference>
<dbReference type="RefSeq" id="WP_169499053.1">
    <property type="nucleotide sequence ID" value="NZ_JABBFZ010000011.1"/>
</dbReference>
<keyword evidence="7" id="KW-0479">Metal-binding</keyword>
<evidence type="ECO:0000256" key="1">
    <source>
        <dbReference type="ARBA" id="ARBA00000983"/>
    </source>
</evidence>
<dbReference type="SMART" id="SM00990">
    <property type="entry name" value="VRR_NUC"/>
    <property type="match status" value="1"/>
</dbReference>
<reference evidence="13 14" key="1">
    <citation type="submission" date="2020-04" db="EMBL/GenBank/DDBJ databases">
        <title>Paraburkholderia sp. G-4-1-8 isolated from soil.</title>
        <authorList>
            <person name="Dahal R.H."/>
        </authorList>
    </citation>
    <scope>NUCLEOTIDE SEQUENCE [LARGE SCALE GENOMIC DNA]</scope>
    <source>
        <strain evidence="13 14">G-4-1-8</strain>
    </source>
</reference>
<dbReference type="PANTHER" id="PTHR15749:SF4">
    <property type="entry name" value="FANCONI-ASSOCIATED NUCLEASE 1"/>
    <property type="match status" value="1"/>
</dbReference>
<comment type="catalytic activity">
    <reaction evidence="1">
        <text>Hydrolytically removes 5'-nucleotides successively from the 3'-hydroxy termini of 3'-hydroxy-terminated oligonucleotides.</text>
        <dbReference type="EC" id="3.1.4.1"/>
    </reaction>
</comment>
<evidence type="ECO:0000256" key="3">
    <source>
        <dbReference type="ARBA" id="ARBA00001946"/>
    </source>
</evidence>